<dbReference type="GO" id="GO:0003964">
    <property type="term" value="F:RNA-directed DNA polymerase activity"/>
    <property type="evidence" value="ECO:0007669"/>
    <property type="project" value="UniProtKB-KW"/>
</dbReference>
<dbReference type="AlphaFoldDB" id="A0A5D3CTB4"/>
<comment type="caution">
    <text evidence="2">The sequence shown here is derived from an EMBL/GenBank/DDBJ whole genome shotgun (WGS) entry which is preliminary data.</text>
</comment>
<sequence length="426" mass="47955">MLTKPYLPFAKTDQCKITLFCISPALAMTTAVAPSSEQSLKPPFFPLPILSLLSLIVIFNPYISIQLYCHHNPLMETLVETYTVKTRLVNHPPTTEVNSLLRQQASRNNRVFLITYRLVVNIKFCTGSRFLLNPTSLPNHLPLIHRNVWGPYGSLSLGENVGLLPLLMIIPAHLVSVHSHGPSHTKFAPPAQSCVFVGSRRERTARSDETLANTQCETSPDDSNKPESYDPSLDMPIALRKGTRSCTKHSMCNYMSYSNLSRKITVFTASLGTATIPNIHEAMESPKWKTAVMEEIGALKKIRHGIFETFLGHKRVGCKWSCKYLLGSSVVSFFGRRRKTWTLSFGNVSALALFESYFFGCFVCVSPSTEYQEYDRGVPSQSATWRRNRGERDTSATRSLDRYYVSFWDSISKTFCNYSIDSLSLS</sequence>
<name>A0A5D3CTB4_CUCMM</name>
<accession>A0A5D3CTB4</accession>
<feature type="region of interest" description="Disordered" evidence="1">
    <location>
        <begin position="205"/>
        <end position="234"/>
    </location>
</feature>
<keyword evidence="2" id="KW-0695">RNA-directed DNA polymerase</keyword>
<gene>
    <name evidence="2" type="ORF">E5676_scaffold790G00340</name>
</gene>
<proteinExistence type="predicted"/>
<evidence type="ECO:0000313" key="2">
    <source>
        <dbReference type="EMBL" id="TYK15167.1"/>
    </source>
</evidence>
<keyword evidence="2" id="KW-0808">Transferase</keyword>
<reference evidence="2 3" key="1">
    <citation type="submission" date="2019-08" db="EMBL/GenBank/DDBJ databases">
        <title>Draft genome sequences of two oriental melons (Cucumis melo L. var makuwa).</title>
        <authorList>
            <person name="Kwon S.-Y."/>
        </authorList>
    </citation>
    <scope>NUCLEOTIDE SEQUENCE [LARGE SCALE GENOMIC DNA]</scope>
    <source>
        <strain evidence="3">cv. Chang Bougi</strain>
        <tissue evidence="2">Leaf</tissue>
    </source>
</reference>
<keyword evidence="2" id="KW-0548">Nucleotidyltransferase</keyword>
<protein>
    <submittedName>
        <fullName evidence="2">Reverse transcriptase</fullName>
    </submittedName>
</protein>
<evidence type="ECO:0000256" key="1">
    <source>
        <dbReference type="SAM" id="MobiDB-lite"/>
    </source>
</evidence>
<dbReference type="EMBL" id="SSTD01008708">
    <property type="protein sequence ID" value="TYK15167.1"/>
    <property type="molecule type" value="Genomic_DNA"/>
</dbReference>
<dbReference type="Proteomes" id="UP000321947">
    <property type="component" value="Unassembled WGS sequence"/>
</dbReference>
<evidence type="ECO:0000313" key="3">
    <source>
        <dbReference type="Proteomes" id="UP000321947"/>
    </source>
</evidence>
<organism evidence="2 3">
    <name type="scientific">Cucumis melo var. makuwa</name>
    <name type="common">Oriental melon</name>
    <dbReference type="NCBI Taxonomy" id="1194695"/>
    <lineage>
        <taxon>Eukaryota</taxon>
        <taxon>Viridiplantae</taxon>
        <taxon>Streptophyta</taxon>
        <taxon>Embryophyta</taxon>
        <taxon>Tracheophyta</taxon>
        <taxon>Spermatophyta</taxon>
        <taxon>Magnoliopsida</taxon>
        <taxon>eudicotyledons</taxon>
        <taxon>Gunneridae</taxon>
        <taxon>Pentapetalae</taxon>
        <taxon>rosids</taxon>
        <taxon>fabids</taxon>
        <taxon>Cucurbitales</taxon>
        <taxon>Cucurbitaceae</taxon>
        <taxon>Benincaseae</taxon>
        <taxon>Cucumis</taxon>
    </lineage>
</organism>